<evidence type="ECO:0000313" key="10">
    <source>
        <dbReference type="EMBL" id="MBZ2128188.1"/>
    </source>
</evidence>
<feature type="domain" description="Bacterial sugar transferase" evidence="8">
    <location>
        <begin position="265"/>
        <end position="452"/>
    </location>
</feature>
<keyword evidence="6 7" id="KW-0472">Membrane</keyword>
<dbReference type="Proteomes" id="UP000826921">
    <property type="component" value="Unassembled WGS sequence"/>
</dbReference>
<proteinExistence type="inferred from homology"/>
<evidence type="ECO:0000256" key="1">
    <source>
        <dbReference type="ARBA" id="ARBA00004141"/>
    </source>
</evidence>
<gene>
    <name evidence="9" type="primary">cps2E</name>
    <name evidence="10" type="ORF">K1I74_08980</name>
    <name evidence="9" type="ORF">TZ86_01435</name>
</gene>
<evidence type="ECO:0000259" key="8">
    <source>
        <dbReference type="Pfam" id="PF02397"/>
    </source>
</evidence>
<dbReference type="InterPro" id="IPR017475">
    <property type="entry name" value="EPS_sugar_tfrase"/>
</dbReference>
<dbReference type="Pfam" id="PF02397">
    <property type="entry name" value="Bac_transf"/>
    <property type="match status" value="1"/>
</dbReference>
<comment type="subcellular location">
    <subcellularLocation>
        <location evidence="1">Membrane</location>
        <topology evidence="1">Multi-pass membrane protein</topology>
    </subcellularLocation>
</comment>
<evidence type="ECO:0000256" key="4">
    <source>
        <dbReference type="ARBA" id="ARBA00022692"/>
    </source>
</evidence>
<accession>A0AAW3HA75</accession>
<evidence type="ECO:0000256" key="6">
    <source>
        <dbReference type="ARBA" id="ARBA00023136"/>
    </source>
</evidence>
<feature type="transmembrane region" description="Helical" evidence="7">
    <location>
        <begin position="43"/>
        <end position="62"/>
    </location>
</feature>
<evidence type="ECO:0000256" key="2">
    <source>
        <dbReference type="ARBA" id="ARBA00006464"/>
    </source>
</evidence>
<dbReference type="Pfam" id="PF13727">
    <property type="entry name" value="CoA_binding_3"/>
    <property type="match status" value="1"/>
</dbReference>
<evidence type="ECO:0000256" key="5">
    <source>
        <dbReference type="ARBA" id="ARBA00022989"/>
    </source>
</evidence>
<dbReference type="PANTHER" id="PTHR30576">
    <property type="entry name" value="COLANIC BIOSYNTHESIS UDP-GLUCOSE LIPID CARRIER TRANSFERASE"/>
    <property type="match status" value="1"/>
</dbReference>
<evidence type="ECO:0000256" key="3">
    <source>
        <dbReference type="ARBA" id="ARBA00022679"/>
    </source>
</evidence>
<name>A0AAW3HA75_STRGN</name>
<keyword evidence="3 9" id="KW-0808">Transferase</keyword>
<keyword evidence="4 7" id="KW-0812">Transmembrane</keyword>
<dbReference type="EC" id="2.7.8.-" evidence="9"/>
<protein>
    <submittedName>
        <fullName evidence="9">Galactosyl transferase</fullName>
        <ecNumber evidence="9">2.7.8.-</ecNumber>
    </submittedName>
    <submittedName>
        <fullName evidence="10">Sugar transferase</fullName>
    </submittedName>
</protein>
<dbReference type="AlphaFoldDB" id="A0AAW3HA75"/>
<dbReference type="NCBIfam" id="TIGR03025">
    <property type="entry name" value="EPS_sugtrans"/>
    <property type="match status" value="1"/>
</dbReference>
<sequence length="458" mass="52932">MGEERREFENFKIVIFQSLAVLFSAYIVSLFKEAEYTSQTIAILYLLHFIVFYISNFSFKFYTRGYLEELLQTIKYNLVFSIAITFTSFMLKEPFSISRRGMVYFFLINSLAIYLMDSIIKKYKQSIYSRFKNRKKLFLITATSRLEKAYERLTSSKYSTRELVGVTIMDDTTFSQAQVAIVAPQDMVDFVTQEVVDEVFINLPSEDYDIGDLVSRFESMGIDVSVNLNAFDFLSLGEKRIQEVAGMSVVTFSTNFYKQTHVIAKRCLDIVGALFGLLVCGLVSIVLVPIIRKDGGPAFFVQKRVGKNGRFFKFYKFRSMRVDAEEIKKELMEHNTMTGGMFKMDNDPRVTPIGRFIRKTSLDELPQFYNVLIGDMSLVGTRPPTVDEYRNYTPEQKRRLSFKPGITGLWQVSGRSAITDFDEVVKLDLAYMDGWTIWRDIKILLKTIKVVFRKEGAK</sequence>
<dbReference type="PANTHER" id="PTHR30576:SF10">
    <property type="entry name" value="SLL5057 PROTEIN"/>
    <property type="match status" value="1"/>
</dbReference>
<dbReference type="GO" id="GO:0016780">
    <property type="term" value="F:phosphotransferase activity, for other substituted phosphate groups"/>
    <property type="evidence" value="ECO:0007669"/>
    <property type="project" value="TreeGrafter"/>
</dbReference>
<evidence type="ECO:0000313" key="9">
    <source>
        <dbReference type="EMBL" id="KJQ59564.1"/>
    </source>
</evidence>
<feature type="transmembrane region" description="Helical" evidence="7">
    <location>
        <begin position="12"/>
        <end position="31"/>
    </location>
</feature>
<dbReference type="RefSeq" id="WP_008809951.1">
    <property type="nucleotide sequence ID" value="NZ_CABKOS010000004.1"/>
</dbReference>
<feature type="transmembrane region" description="Helical" evidence="7">
    <location>
        <begin position="74"/>
        <end position="91"/>
    </location>
</feature>
<dbReference type="InterPro" id="IPR003362">
    <property type="entry name" value="Bact_transf"/>
</dbReference>
<dbReference type="Proteomes" id="UP000033658">
    <property type="component" value="Unassembled WGS sequence"/>
</dbReference>
<keyword evidence="5 7" id="KW-1133">Transmembrane helix</keyword>
<dbReference type="GO" id="GO:0016020">
    <property type="term" value="C:membrane"/>
    <property type="evidence" value="ECO:0007669"/>
    <property type="project" value="UniProtKB-SubCell"/>
</dbReference>
<organism evidence="9 11">
    <name type="scientific">Streptococcus gordonii</name>
    <dbReference type="NCBI Taxonomy" id="1302"/>
    <lineage>
        <taxon>Bacteria</taxon>
        <taxon>Bacillati</taxon>
        <taxon>Bacillota</taxon>
        <taxon>Bacilli</taxon>
        <taxon>Lactobacillales</taxon>
        <taxon>Streptococcaceae</taxon>
        <taxon>Streptococcus</taxon>
    </lineage>
</organism>
<feature type="transmembrane region" description="Helical" evidence="7">
    <location>
        <begin position="103"/>
        <end position="120"/>
    </location>
</feature>
<comment type="similarity">
    <text evidence="2">Belongs to the bacterial sugar transferase family.</text>
</comment>
<comment type="caution">
    <text evidence="9">The sequence shown here is derived from an EMBL/GenBank/DDBJ whole genome shotgun (WGS) entry which is preliminary data.</text>
</comment>
<dbReference type="EMBL" id="JAHZQA010000008">
    <property type="protein sequence ID" value="MBZ2128188.1"/>
    <property type="molecule type" value="Genomic_DNA"/>
</dbReference>
<reference evidence="10" key="2">
    <citation type="submission" date="2021-07" db="EMBL/GenBank/DDBJ databases">
        <title>Occurrence of streptococci in the human mouth that bind to a non-human glycan.</title>
        <authorList>
            <person name="Cross B."/>
            <person name="Thamadilok S."/>
            <person name="Bensing B."/>
            <person name="Sasmal A."/>
            <person name="Khedri Z."/>
            <person name="Deng L."/>
            <person name="Yu H."/>
            <person name="Mehta A."/>
            <person name="Aluvathingal J."/>
            <person name="Nadendla S."/>
            <person name="Vickerman M."/>
            <person name="Chen X."/>
            <person name="Dewhirst F."/>
            <person name="Gill A."/>
            <person name="Lettrichova I."/>
            <person name="Diaz S."/>
            <person name="Gill S."/>
            <person name="Tettelin H."/>
            <person name="Iverson T."/>
            <person name="Sullam P."/>
            <person name="Varki A."/>
            <person name="Ruhl S."/>
        </authorList>
    </citation>
    <scope>NUCLEOTIDE SEQUENCE</scope>
    <source>
        <strain evidence="10">SK9</strain>
    </source>
</reference>
<dbReference type="EMBL" id="JYGL01000001">
    <property type="protein sequence ID" value="KJQ59564.1"/>
    <property type="molecule type" value="Genomic_DNA"/>
</dbReference>
<evidence type="ECO:0000313" key="11">
    <source>
        <dbReference type="Proteomes" id="UP000033658"/>
    </source>
</evidence>
<feature type="transmembrane region" description="Helical" evidence="7">
    <location>
        <begin position="267"/>
        <end position="291"/>
    </location>
</feature>
<reference evidence="9 11" key="1">
    <citation type="submission" date="2015-02" db="EMBL/GenBank/DDBJ databases">
        <title>Evolution of amylase-binding proteins of oral streptococcal species.</title>
        <authorList>
            <person name="Haase E.M."/>
        </authorList>
    </citation>
    <scope>NUCLEOTIDE SEQUENCE [LARGE SCALE GENOMIC DNA]</scope>
    <source>
        <strain evidence="9 11">G9B</strain>
    </source>
</reference>
<evidence type="ECO:0000256" key="7">
    <source>
        <dbReference type="SAM" id="Phobius"/>
    </source>
</evidence>